<organism evidence="4 5">
    <name type="scientific">Candidatus Roizmanbacteria bacterium CG11_big_fil_rev_8_21_14_0_20_35_14</name>
    <dbReference type="NCBI Taxonomy" id="1974855"/>
    <lineage>
        <taxon>Bacteria</taxon>
        <taxon>Candidatus Roizmaniibacteriota</taxon>
    </lineage>
</organism>
<feature type="domain" description="OB" evidence="3">
    <location>
        <begin position="17"/>
        <end position="94"/>
    </location>
</feature>
<dbReference type="AlphaFoldDB" id="A0A2H0KMG2"/>
<evidence type="ECO:0000259" key="3">
    <source>
        <dbReference type="Pfam" id="PF01336"/>
    </source>
</evidence>
<protein>
    <recommendedName>
        <fullName evidence="3">OB domain-containing protein</fullName>
    </recommendedName>
</protein>
<evidence type="ECO:0000313" key="5">
    <source>
        <dbReference type="Proteomes" id="UP000229570"/>
    </source>
</evidence>
<gene>
    <name evidence="4" type="ORF">COV86_02945</name>
</gene>
<dbReference type="SUPFAM" id="SSF50249">
    <property type="entry name" value="Nucleic acid-binding proteins"/>
    <property type="match status" value="1"/>
</dbReference>
<dbReference type="InterPro" id="IPR012340">
    <property type="entry name" value="NA-bd_OB-fold"/>
</dbReference>
<dbReference type="EMBL" id="PCVL01000040">
    <property type="protein sequence ID" value="PIQ72441.1"/>
    <property type="molecule type" value="Genomic_DNA"/>
</dbReference>
<dbReference type="GO" id="GO:0005524">
    <property type="term" value="F:ATP binding"/>
    <property type="evidence" value="ECO:0007669"/>
    <property type="project" value="UniProtKB-KW"/>
</dbReference>
<dbReference type="GO" id="GO:0004812">
    <property type="term" value="F:aminoacyl-tRNA ligase activity"/>
    <property type="evidence" value="ECO:0007669"/>
    <property type="project" value="UniProtKB-KW"/>
</dbReference>
<evidence type="ECO:0000313" key="4">
    <source>
        <dbReference type="EMBL" id="PIQ72441.1"/>
    </source>
</evidence>
<dbReference type="InterPro" id="IPR047089">
    <property type="entry name" value="Asp-tRNA-ligase_1_N"/>
</dbReference>
<reference evidence="4 5" key="1">
    <citation type="submission" date="2017-09" db="EMBL/GenBank/DDBJ databases">
        <title>Depth-based differentiation of microbial function through sediment-hosted aquifers and enrichment of novel symbionts in the deep terrestrial subsurface.</title>
        <authorList>
            <person name="Probst A.J."/>
            <person name="Ladd B."/>
            <person name="Jarett J.K."/>
            <person name="Geller-Mcgrath D.E."/>
            <person name="Sieber C.M."/>
            <person name="Emerson J.B."/>
            <person name="Anantharaman K."/>
            <person name="Thomas B.C."/>
            <person name="Malmstrom R."/>
            <person name="Stieglmeier M."/>
            <person name="Klingl A."/>
            <person name="Woyke T."/>
            <person name="Ryan C.M."/>
            <person name="Banfield J.F."/>
        </authorList>
    </citation>
    <scope>NUCLEOTIDE SEQUENCE [LARGE SCALE GENOMIC DNA]</scope>
    <source>
        <strain evidence="4">CG11_big_fil_rev_8_21_14_0_20_35_14</strain>
    </source>
</reference>
<keyword evidence="1" id="KW-0648">Protein biosynthesis</keyword>
<sequence length="124" mass="14243">MKNLFVEQTVDKVGQTVELYGWVDTKRDHKKIVFIDLRDRTGLVQVVGGENFKKLSTEDVVFIKGLVKKRPEKLVNPKIKTGTVEIEAKELKIISKAKPLPIPSQGDGYDIDEEIRLKYRYLDL</sequence>
<accession>A0A2H0KMG2</accession>
<name>A0A2H0KMG2_9BACT</name>
<dbReference type="InterPro" id="IPR004365">
    <property type="entry name" value="NA-bd_OB_tRNA"/>
</dbReference>
<keyword evidence="2" id="KW-0030">Aminoacyl-tRNA synthetase</keyword>
<evidence type="ECO:0000256" key="1">
    <source>
        <dbReference type="ARBA" id="ARBA00022917"/>
    </source>
</evidence>
<dbReference type="GO" id="GO:0003676">
    <property type="term" value="F:nucleic acid binding"/>
    <property type="evidence" value="ECO:0007669"/>
    <property type="project" value="InterPro"/>
</dbReference>
<dbReference type="CDD" id="cd04317">
    <property type="entry name" value="EcAspRS_like_N"/>
    <property type="match status" value="1"/>
</dbReference>
<keyword evidence="2" id="KW-0436">Ligase</keyword>
<proteinExistence type="predicted"/>
<dbReference type="Proteomes" id="UP000229570">
    <property type="component" value="Unassembled WGS sequence"/>
</dbReference>
<dbReference type="Gene3D" id="2.40.50.140">
    <property type="entry name" value="Nucleic acid-binding proteins"/>
    <property type="match status" value="1"/>
</dbReference>
<dbReference type="PANTHER" id="PTHR22594">
    <property type="entry name" value="ASPARTYL/LYSYL-TRNA SYNTHETASE"/>
    <property type="match status" value="1"/>
</dbReference>
<evidence type="ECO:0000256" key="2">
    <source>
        <dbReference type="ARBA" id="ARBA00023146"/>
    </source>
</evidence>
<dbReference type="Pfam" id="PF01336">
    <property type="entry name" value="tRNA_anti-codon"/>
    <property type="match status" value="1"/>
</dbReference>
<feature type="non-terminal residue" evidence="4">
    <location>
        <position position="124"/>
    </location>
</feature>
<comment type="caution">
    <text evidence="4">The sequence shown here is derived from an EMBL/GenBank/DDBJ whole genome shotgun (WGS) entry which is preliminary data.</text>
</comment>
<dbReference type="GO" id="GO:0006412">
    <property type="term" value="P:translation"/>
    <property type="evidence" value="ECO:0007669"/>
    <property type="project" value="UniProtKB-KW"/>
</dbReference>